<proteinExistence type="predicted"/>
<feature type="compositionally biased region" description="Polar residues" evidence="2">
    <location>
        <begin position="69"/>
        <end position="82"/>
    </location>
</feature>
<dbReference type="Gene3D" id="1.20.120.1490">
    <property type="match status" value="1"/>
</dbReference>
<feature type="chain" id="PRO_5022921571" description="Periplasmic heavy metal sensor" evidence="3">
    <location>
        <begin position="29"/>
        <end position="281"/>
    </location>
</feature>
<keyword evidence="3" id="KW-0732">Signal</keyword>
<keyword evidence="5" id="KW-1185">Reference proteome</keyword>
<feature type="signal peptide" evidence="3">
    <location>
        <begin position="1"/>
        <end position="28"/>
    </location>
</feature>
<protein>
    <recommendedName>
        <fullName evidence="6">Periplasmic heavy metal sensor</fullName>
    </recommendedName>
</protein>
<keyword evidence="1" id="KW-0175">Coiled coil</keyword>
<sequence precursor="true">MPNHLKTLFARLSVFLLVMTLTSAMAIAQSPSTSNNDLAAELEQLRAKVSQLESALAAQHQARYGATADTPQGSMNNMSMSTDAADPSQDAMQMGDKKQMSGMGDKKMGMGMMSGGMGMGKMSNDYSGMGMLKGMGMMGRNPAMNSFMGGMTMSSALPGFAGASHLYHIGQTGFFLDHPKHITLTDDQQLKLNQIKEAALLATSTAERKIDEAEQELWTLTAEAQPEINKIEAKANEIGKLRAENRVAFIRSVGEAANVLNEQQRQTLVGMAASSDAATED</sequence>
<reference evidence="4 5" key="1">
    <citation type="submission" date="2019-02" db="EMBL/GenBank/DDBJ databases">
        <title>Deep-cultivation of Planctomycetes and their phenomic and genomic characterization uncovers novel biology.</title>
        <authorList>
            <person name="Wiegand S."/>
            <person name="Jogler M."/>
            <person name="Boedeker C."/>
            <person name="Pinto D."/>
            <person name="Vollmers J."/>
            <person name="Rivas-Marin E."/>
            <person name="Kohn T."/>
            <person name="Peeters S.H."/>
            <person name="Heuer A."/>
            <person name="Rast P."/>
            <person name="Oberbeckmann S."/>
            <person name="Bunk B."/>
            <person name="Jeske O."/>
            <person name="Meyerdierks A."/>
            <person name="Storesund J.E."/>
            <person name="Kallscheuer N."/>
            <person name="Luecker S."/>
            <person name="Lage O.M."/>
            <person name="Pohl T."/>
            <person name="Merkel B.J."/>
            <person name="Hornburger P."/>
            <person name="Mueller R.-W."/>
            <person name="Bruemmer F."/>
            <person name="Labrenz M."/>
            <person name="Spormann A.M."/>
            <person name="Op Den Camp H."/>
            <person name="Overmann J."/>
            <person name="Amann R."/>
            <person name="Jetten M.S.M."/>
            <person name="Mascher T."/>
            <person name="Medema M.H."/>
            <person name="Devos D.P."/>
            <person name="Kaster A.-K."/>
            <person name="Ovreas L."/>
            <person name="Rohde M."/>
            <person name="Galperin M.Y."/>
            <person name="Jogler C."/>
        </authorList>
    </citation>
    <scope>NUCLEOTIDE SEQUENCE [LARGE SCALE GENOMIC DNA]</scope>
    <source>
        <strain evidence="4 5">Poly41</strain>
    </source>
</reference>
<comment type="caution">
    <text evidence="4">The sequence shown here is derived from an EMBL/GenBank/DDBJ whole genome shotgun (WGS) entry which is preliminary data.</text>
</comment>
<feature type="coiled-coil region" evidence="1">
    <location>
        <begin position="196"/>
        <end position="223"/>
    </location>
</feature>
<feature type="region of interest" description="Disordered" evidence="2">
    <location>
        <begin position="63"/>
        <end position="104"/>
    </location>
</feature>
<feature type="coiled-coil region" evidence="1">
    <location>
        <begin position="35"/>
        <end position="62"/>
    </location>
</feature>
<dbReference type="RefSeq" id="WP_231615577.1">
    <property type="nucleotide sequence ID" value="NZ_SJPV01000003.1"/>
</dbReference>
<feature type="compositionally biased region" description="Basic and acidic residues" evidence="2">
    <location>
        <begin position="95"/>
        <end position="104"/>
    </location>
</feature>
<gene>
    <name evidence="4" type="ORF">Poly41_22730</name>
</gene>
<evidence type="ECO:0000256" key="2">
    <source>
        <dbReference type="SAM" id="MobiDB-lite"/>
    </source>
</evidence>
<name>A0A5C6DXA3_9BACT</name>
<dbReference type="EMBL" id="SJPV01000003">
    <property type="protein sequence ID" value="TWU39449.1"/>
    <property type="molecule type" value="Genomic_DNA"/>
</dbReference>
<evidence type="ECO:0000313" key="4">
    <source>
        <dbReference type="EMBL" id="TWU39449.1"/>
    </source>
</evidence>
<dbReference type="AlphaFoldDB" id="A0A5C6DXA3"/>
<evidence type="ECO:0008006" key="6">
    <source>
        <dbReference type="Google" id="ProtNLM"/>
    </source>
</evidence>
<evidence type="ECO:0000313" key="5">
    <source>
        <dbReference type="Proteomes" id="UP000319143"/>
    </source>
</evidence>
<evidence type="ECO:0000256" key="1">
    <source>
        <dbReference type="SAM" id="Coils"/>
    </source>
</evidence>
<accession>A0A5C6DXA3</accession>
<dbReference type="Proteomes" id="UP000319143">
    <property type="component" value="Unassembled WGS sequence"/>
</dbReference>
<organism evidence="4 5">
    <name type="scientific">Novipirellula artificiosorum</name>
    <dbReference type="NCBI Taxonomy" id="2528016"/>
    <lineage>
        <taxon>Bacteria</taxon>
        <taxon>Pseudomonadati</taxon>
        <taxon>Planctomycetota</taxon>
        <taxon>Planctomycetia</taxon>
        <taxon>Pirellulales</taxon>
        <taxon>Pirellulaceae</taxon>
        <taxon>Novipirellula</taxon>
    </lineage>
</organism>
<evidence type="ECO:0000256" key="3">
    <source>
        <dbReference type="SAM" id="SignalP"/>
    </source>
</evidence>